<comment type="caution">
    <text evidence="15">The sequence shown here is derived from an EMBL/GenBank/DDBJ whole genome shotgun (WGS) entry which is preliminary data.</text>
</comment>
<accession>A0A8T2K1M8</accession>
<dbReference type="OrthoDB" id="1879688at2759"/>
<evidence type="ECO:0000256" key="3">
    <source>
        <dbReference type="ARBA" id="ARBA00022490"/>
    </source>
</evidence>
<dbReference type="GO" id="GO:0010467">
    <property type="term" value="P:gene expression"/>
    <property type="evidence" value="ECO:0007669"/>
    <property type="project" value="UniProtKB-ARBA"/>
</dbReference>
<dbReference type="InterPro" id="IPR035979">
    <property type="entry name" value="RBD_domain_sf"/>
</dbReference>
<dbReference type="GO" id="GO:0005634">
    <property type="term" value="C:nucleus"/>
    <property type="evidence" value="ECO:0007669"/>
    <property type="project" value="UniProtKB-SubCell"/>
</dbReference>
<dbReference type="CDD" id="cd12609">
    <property type="entry name" value="RRM2_CoAA"/>
    <property type="match status" value="1"/>
</dbReference>
<dbReference type="InterPro" id="IPR012677">
    <property type="entry name" value="Nucleotide-bd_a/b_plait_sf"/>
</dbReference>
<evidence type="ECO:0000256" key="5">
    <source>
        <dbReference type="ARBA" id="ARBA00022737"/>
    </source>
</evidence>
<name>A0A8T2K1M8_9PIPI</name>
<keyword evidence="16" id="KW-1185">Reference proteome</keyword>
<evidence type="ECO:0000256" key="2">
    <source>
        <dbReference type="ARBA" id="ARBA00004496"/>
    </source>
</evidence>
<keyword evidence="6 10" id="KW-0694">RNA-binding</keyword>
<dbReference type="InterPro" id="IPR050502">
    <property type="entry name" value="Euk_RNA-bind_prot"/>
</dbReference>
<comment type="subcellular location">
    <subcellularLocation>
        <location evidence="2">Cytoplasm</location>
    </subcellularLocation>
    <subcellularLocation>
        <location evidence="1">Nucleus</location>
    </subcellularLocation>
</comment>
<feature type="compositionally biased region" description="Polar residues" evidence="11">
    <location>
        <begin position="152"/>
        <end position="167"/>
    </location>
</feature>
<protein>
    <recommendedName>
        <fullName evidence="8">RNA-binding protein 14</fullName>
    </recommendedName>
    <alternativeName>
        <fullName evidence="9">RNA-binding motif protein 14</fullName>
    </alternativeName>
</protein>
<evidence type="ECO:0000256" key="9">
    <source>
        <dbReference type="ARBA" id="ARBA00075694"/>
    </source>
</evidence>
<feature type="compositionally biased region" description="Polar residues" evidence="11">
    <location>
        <begin position="394"/>
        <end position="404"/>
    </location>
</feature>
<evidence type="ECO:0000256" key="8">
    <source>
        <dbReference type="ARBA" id="ARBA00067851"/>
    </source>
</evidence>
<evidence type="ECO:0000256" key="4">
    <source>
        <dbReference type="ARBA" id="ARBA00022553"/>
    </source>
</evidence>
<evidence type="ECO:0000256" key="1">
    <source>
        <dbReference type="ARBA" id="ARBA00004123"/>
    </source>
</evidence>
<reference evidence="15" key="1">
    <citation type="thesis" date="2020" institute="ProQuest LLC" country="789 East Eisenhower Parkway, Ann Arbor, MI, USA">
        <title>Comparative Genomics and Chromosome Evolution.</title>
        <authorList>
            <person name="Mudd A.B."/>
        </authorList>
    </citation>
    <scope>NUCLEOTIDE SEQUENCE</scope>
    <source>
        <strain evidence="15">Female2</strain>
        <tissue evidence="15">Blood</tissue>
    </source>
</reference>
<dbReference type="PANTHER" id="PTHR48025">
    <property type="entry name" value="OS02G0815200 PROTEIN"/>
    <property type="match status" value="1"/>
</dbReference>
<keyword evidence="7" id="KW-0539">Nucleus</keyword>
<dbReference type="Gene3D" id="3.30.70.330">
    <property type="match status" value="2"/>
</dbReference>
<evidence type="ECO:0000313" key="15">
    <source>
        <dbReference type="EMBL" id="KAG8449530.1"/>
    </source>
</evidence>
<organism evidence="15 16">
    <name type="scientific">Hymenochirus boettgeri</name>
    <name type="common">Congo dwarf clawed frog</name>
    <dbReference type="NCBI Taxonomy" id="247094"/>
    <lineage>
        <taxon>Eukaryota</taxon>
        <taxon>Metazoa</taxon>
        <taxon>Chordata</taxon>
        <taxon>Craniata</taxon>
        <taxon>Vertebrata</taxon>
        <taxon>Euteleostomi</taxon>
        <taxon>Amphibia</taxon>
        <taxon>Batrachia</taxon>
        <taxon>Anura</taxon>
        <taxon>Pipoidea</taxon>
        <taxon>Pipidae</taxon>
        <taxon>Pipinae</taxon>
        <taxon>Hymenochirus</taxon>
    </lineage>
</organism>
<dbReference type="EMBL" id="JAACNH010000007">
    <property type="protein sequence ID" value="KAG8437837.1"/>
    <property type="molecule type" value="Genomic_DNA"/>
</dbReference>
<dbReference type="EMBL" id="JAACNH010000005">
    <property type="protein sequence ID" value="KAG8443009.1"/>
    <property type="molecule type" value="Genomic_DNA"/>
</dbReference>
<dbReference type="PANTHER" id="PTHR48025:SF1">
    <property type="entry name" value="RRM DOMAIN-CONTAINING PROTEIN"/>
    <property type="match status" value="1"/>
</dbReference>
<dbReference type="SMART" id="SM00360">
    <property type="entry name" value="RRM"/>
    <property type="match status" value="2"/>
</dbReference>
<dbReference type="EMBL" id="JAACNH010000003">
    <property type="protein sequence ID" value="KAG8449530.1"/>
    <property type="molecule type" value="Genomic_DNA"/>
</dbReference>
<dbReference type="InterPro" id="IPR000504">
    <property type="entry name" value="RRM_dom"/>
</dbReference>
<feature type="region of interest" description="Disordered" evidence="11">
    <location>
        <begin position="152"/>
        <end position="184"/>
    </location>
</feature>
<sequence length="473" mass="53268">MPRHDEKMKIFVGNIDDNMSQKELTELFERYGKVVNCSVMKQYAFVHMRGMEEATKAIEGLNGRERNGKKMIVEMSKPRPQNTWKIFVGNVSSSCEDADIREIFEAYGRVMECDIVKDYAFVHMMRESEARAAIDALNGKEVKGKRINVEMSNKAQQPQSMNGSSHNIRSRRPYTPQSHAESYNHRRATEAAYASYALKSNYERYAPESLRYDLYESRPRQELPMYYTRDRSPVRRSPRAEYSLSQTDALTSKYRSELASYGSLASAYSGQASSYSSQRAYGSQASRYESELSALGTEPVSSYSTQASAFSNQGSAFNNQGSSISGTQSSAFSSSYGNQSSHLSASPYASSTAVSSTYLPLQSSAYETSSLASIGKQPVTTTTPIYERTRLSPPRTSVTDNYKTSSDIQRYTSDRRLSELSDYRCLTDLSAAYRRSPLDSSLDYRRTSESNSDYALSDYLRSAQLQSSYPRRM</sequence>
<dbReference type="PROSITE" id="PS50102">
    <property type="entry name" value="RRM"/>
    <property type="match status" value="2"/>
</dbReference>
<feature type="region of interest" description="Disordered" evidence="11">
    <location>
        <begin position="224"/>
        <end position="245"/>
    </location>
</feature>
<evidence type="ECO:0000313" key="13">
    <source>
        <dbReference type="EMBL" id="KAG8437837.1"/>
    </source>
</evidence>
<feature type="domain" description="RRM" evidence="12">
    <location>
        <begin position="8"/>
        <end position="78"/>
    </location>
</feature>
<evidence type="ECO:0000256" key="6">
    <source>
        <dbReference type="ARBA" id="ARBA00022884"/>
    </source>
</evidence>
<evidence type="ECO:0000313" key="16">
    <source>
        <dbReference type="Proteomes" id="UP000812440"/>
    </source>
</evidence>
<gene>
    <name evidence="13" type="ORF">GDO86_008514</name>
    <name evidence="14" type="ORF">GDO86_011722</name>
    <name evidence="15" type="ORF">GDO86_016249</name>
</gene>
<dbReference type="GO" id="GO:0003729">
    <property type="term" value="F:mRNA binding"/>
    <property type="evidence" value="ECO:0007669"/>
    <property type="project" value="TreeGrafter"/>
</dbReference>
<keyword evidence="3" id="KW-0963">Cytoplasm</keyword>
<dbReference type="AlphaFoldDB" id="A0A8T2K1M8"/>
<evidence type="ECO:0000256" key="10">
    <source>
        <dbReference type="PROSITE-ProRule" id="PRU00176"/>
    </source>
</evidence>
<feature type="region of interest" description="Disordered" evidence="11">
    <location>
        <begin position="383"/>
        <end position="404"/>
    </location>
</feature>
<feature type="domain" description="RRM" evidence="12">
    <location>
        <begin position="84"/>
        <end position="154"/>
    </location>
</feature>
<keyword evidence="4" id="KW-0597">Phosphoprotein</keyword>
<dbReference type="GO" id="GO:0005737">
    <property type="term" value="C:cytoplasm"/>
    <property type="evidence" value="ECO:0007669"/>
    <property type="project" value="UniProtKB-SubCell"/>
</dbReference>
<keyword evidence="5" id="KW-0677">Repeat</keyword>
<proteinExistence type="predicted"/>
<dbReference type="Proteomes" id="UP000812440">
    <property type="component" value="Chromosome 8_10"/>
</dbReference>
<dbReference type="GO" id="GO:0098534">
    <property type="term" value="P:centriole assembly"/>
    <property type="evidence" value="ECO:0007669"/>
    <property type="project" value="UniProtKB-ARBA"/>
</dbReference>
<dbReference type="Proteomes" id="UP000812440">
    <property type="component" value="Chromosome 4"/>
</dbReference>
<evidence type="ECO:0000256" key="11">
    <source>
        <dbReference type="SAM" id="MobiDB-lite"/>
    </source>
</evidence>
<dbReference type="Pfam" id="PF00076">
    <property type="entry name" value="RRM_1"/>
    <property type="match status" value="2"/>
</dbReference>
<evidence type="ECO:0000256" key="7">
    <source>
        <dbReference type="ARBA" id="ARBA00023242"/>
    </source>
</evidence>
<dbReference type="InterPro" id="IPR034507">
    <property type="entry name" value="RBM14_RRM2"/>
</dbReference>
<dbReference type="FunFam" id="3.30.70.330:FF:000046">
    <property type="entry name" value="RNA-binding protein 14 isoform X1"/>
    <property type="match status" value="2"/>
</dbReference>
<dbReference type="SUPFAM" id="SSF54928">
    <property type="entry name" value="RNA-binding domain, RBD"/>
    <property type="match status" value="2"/>
</dbReference>
<evidence type="ECO:0000259" key="12">
    <source>
        <dbReference type="PROSITE" id="PS50102"/>
    </source>
</evidence>
<dbReference type="Proteomes" id="UP000812440">
    <property type="component" value="Chromosome 6"/>
</dbReference>
<evidence type="ECO:0000313" key="14">
    <source>
        <dbReference type="EMBL" id="KAG8443009.1"/>
    </source>
</evidence>